<gene>
    <name evidence="2" type="ORF">R5A26_43760</name>
</gene>
<name>A0ABU4FQP7_9ACTN</name>
<proteinExistence type="predicted"/>
<organism evidence="2 3">
    <name type="scientific">Streptomyces prunicolor</name>
    <dbReference type="NCBI Taxonomy" id="67348"/>
    <lineage>
        <taxon>Bacteria</taxon>
        <taxon>Bacillati</taxon>
        <taxon>Actinomycetota</taxon>
        <taxon>Actinomycetes</taxon>
        <taxon>Kitasatosporales</taxon>
        <taxon>Streptomycetaceae</taxon>
        <taxon>Streptomyces</taxon>
    </lineage>
</organism>
<dbReference type="PROSITE" id="PS51257">
    <property type="entry name" value="PROKAR_LIPOPROTEIN"/>
    <property type="match status" value="1"/>
</dbReference>
<dbReference type="RefSeq" id="WP_317775544.1">
    <property type="nucleotide sequence ID" value="NZ_JAWMAJ010000259.1"/>
</dbReference>
<protein>
    <recommendedName>
        <fullName evidence="4">Lipoprotein</fullName>
    </recommendedName>
</protein>
<evidence type="ECO:0000313" key="3">
    <source>
        <dbReference type="Proteomes" id="UP001187346"/>
    </source>
</evidence>
<dbReference type="Proteomes" id="UP001187346">
    <property type="component" value="Unassembled WGS sequence"/>
</dbReference>
<keyword evidence="1" id="KW-0732">Signal</keyword>
<feature type="signal peptide" evidence="1">
    <location>
        <begin position="1"/>
        <end position="23"/>
    </location>
</feature>
<reference evidence="2 3" key="1">
    <citation type="submission" date="2023-10" db="EMBL/GenBank/DDBJ databases">
        <title>Characterization of rhizosphere-enriched actinobacteria from wheat plants lab-grown on chernevaya soil.</title>
        <authorList>
            <person name="Tikhonova E.N."/>
            <person name="Konopkin A."/>
            <person name="Kravchenko I.K."/>
        </authorList>
    </citation>
    <scope>NUCLEOTIDE SEQUENCE [LARGE SCALE GENOMIC DNA]</scope>
    <source>
        <strain evidence="2 3">RR29</strain>
    </source>
</reference>
<evidence type="ECO:0000256" key="1">
    <source>
        <dbReference type="SAM" id="SignalP"/>
    </source>
</evidence>
<sequence length="163" mass="16137">MPWNRRGAVRTAAAVALGLTGLAGLTGCSDDSTPSSVASKAASAVASIGAQATGAIASATAEAGRKLDNVKNGVDAKDAVHLGTPAMDSGGRSTVEVTVDNTDGSPKSSAVQVEFKDEGGNLLDTVVVTVSDVPAHKSATATARSNRKLSGGVKADVGTALRY</sequence>
<keyword evidence="3" id="KW-1185">Reference proteome</keyword>
<feature type="chain" id="PRO_5047376412" description="Lipoprotein" evidence="1">
    <location>
        <begin position="24"/>
        <end position="163"/>
    </location>
</feature>
<evidence type="ECO:0008006" key="4">
    <source>
        <dbReference type="Google" id="ProtNLM"/>
    </source>
</evidence>
<evidence type="ECO:0000313" key="2">
    <source>
        <dbReference type="EMBL" id="MDV7222864.1"/>
    </source>
</evidence>
<comment type="caution">
    <text evidence="2">The sequence shown here is derived from an EMBL/GenBank/DDBJ whole genome shotgun (WGS) entry which is preliminary data.</text>
</comment>
<accession>A0ABU4FQP7</accession>
<dbReference type="EMBL" id="JAWMAJ010000259">
    <property type="protein sequence ID" value="MDV7222864.1"/>
    <property type="molecule type" value="Genomic_DNA"/>
</dbReference>